<keyword evidence="2" id="KW-0235">DNA replication</keyword>
<dbReference type="GO" id="GO:0003677">
    <property type="term" value="F:DNA binding"/>
    <property type="evidence" value="ECO:0007669"/>
    <property type="project" value="InterPro"/>
</dbReference>
<sequence>KDAPWDVHRGQSDDVGGIYASAADFERYAARMADCGGVLRFGWVTTPETGETALRLREAHFCRVRHCPVCQWRRSLMWQARFYQSLPKIVQEHPKARWLFLTVTVRNCAIGDLADTLTAMNAGWKRLIERREFRP</sequence>
<keyword evidence="4" id="KW-1185">Reference proteome</keyword>
<reference evidence="3 4" key="1">
    <citation type="submission" date="2018-05" db="EMBL/GenBank/DDBJ databases">
        <title>Marinifilum breve JC075T sp. nov., a marine bacterium isolated from Yongle Blue Hole in the South China Sea.</title>
        <authorList>
            <person name="Fu T."/>
        </authorList>
    </citation>
    <scope>NUCLEOTIDE SEQUENCE [LARGE SCALE GENOMIC DNA]</scope>
    <source>
        <strain evidence="3 4">JC075</strain>
    </source>
</reference>
<dbReference type="InterPro" id="IPR000989">
    <property type="entry name" value="Rep"/>
</dbReference>
<evidence type="ECO:0000256" key="2">
    <source>
        <dbReference type="ARBA" id="ARBA00022705"/>
    </source>
</evidence>
<proteinExistence type="inferred from homology"/>
<dbReference type="Proteomes" id="UP000248079">
    <property type="component" value="Unassembled WGS sequence"/>
</dbReference>
<comment type="caution">
    <text evidence="3">The sequence shown here is derived from an EMBL/GenBank/DDBJ whole genome shotgun (WGS) entry which is preliminary data.</text>
</comment>
<dbReference type="EMBL" id="QFLI01000160">
    <property type="protein sequence ID" value="PXX90708.1"/>
    <property type="molecule type" value="Genomic_DNA"/>
</dbReference>
<organism evidence="3 4">
    <name type="scientific">Marinifilum breve</name>
    <dbReference type="NCBI Taxonomy" id="2184082"/>
    <lineage>
        <taxon>Bacteria</taxon>
        <taxon>Pseudomonadati</taxon>
        <taxon>Bacteroidota</taxon>
        <taxon>Bacteroidia</taxon>
        <taxon>Marinilabiliales</taxon>
        <taxon>Marinifilaceae</taxon>
    </lineage>
</organism>
<dbReference type="AlphaFoldDB" id="A0A2V3ZK02"/>
<name>A0A2V3ZK02_9BACT</name>
<protein>
    <submittedName>
        <fullName evidence="3">Replication protein</fullName>
    </submittedName>
</protein>
<comment type="similarity">
    <text evidence="1">Belongs to the Gram-positive plasmids replication protein type 1 family.</text>
</comment>
<evidence type="ECO:0000256" key="1">
    <source>
        <dbReference type="ARBA" id="ARBA00008909"/>
    </source>
</evidence>
<dbReference type="RefSeq" id="WP_165836119.1">
    <property type="nucleotide sequence ID" value="NZ_QFLI01000160.1"/>
</dbReference>
<accession>A0A2V3ZK02</accession>
<feature type="non-terminal residue" evidence="3">
    <location>
        <position position="135"/>
    </location>
</feature>
<evidence type="ECO:0000313" key="3">
    <source>
        <dbReference type="EMBL" id="PXX90708.1"/>
    </source>
</evidence>
<dbReference type="GO" id="GO:0006260">
    <property type="term" value="P:DNA replication"/>
    <property type="evidence" value="ECO:0007669"/>
    <property type="project" value="UniProtKB-KW"/>
</dbReference>
<evidence type="ECO:0000313" key="4">
    <source>
        <dbReference type="Proteomes" id="UP000248079"/>
    </source>
</evidence>
<feature type="non-terminal residue" evidence="3">
    <location>
        <position position="1"/>
    </location>
</feature>
<gene>
    <name evidence="3" type="ORF">DF185_23320</name>
</gene>
<dbReference type="Pfam" id="PF01446">
    <property type="entry name" value="Rep_1"/>
    <property type="match status" value="1"/>
</dbReference>